<dbReference type="GO" id="GO:0007144">
    <property type="term" value="P:female meiosis I"/>
    <property type="evidence" value="ECO:0007669"/>
    <property type="project" value="TreeGrafter"/>
</dbReference>
<dbReference type="GO" id="GO:0005634">
    <property type="term" value="C:nucleus"/>
    <property type="evidence" value="ECO:0007669"/>
    <property type="project" value="TreeGrafter"/>
</dbReference>
<evidence type="ECO:0000313" key="2">
    <source>
        <dbReference type="Proteomes" id="UP001474421"/>
    </source>
</evidence>
<sequence>MGTSLQKRSDQWTQIKLSYSANGPDMFALVTSILQEPNEPEAIADWDPLSKLFPPSWTMNVENNSRYSRLFPTKIWDHENHTNVVDAQGSYEEKWGEASPTEQLSRQLSDLQLPRKKSVPKGGPAHTLHVCLEECYKQCRLLKKERKKTQADLAKAFPENSFASSEEILLSPLPARPSRVDRLIWIQFQERARVCTLLGKMEHLCDVSIHSRISATLGRHLEAIHTTQARRKDEILNASNQRPGTSCVTMEKDILALASAVNELTSSTRKTRTTLWCAFQTALPKTLTGNSDLASIPLQTKILRKGEDKENERVN</sequence>
<dbReference type="InterPro" id="IPR027963">
    <property type="entry name" value="MEIOC"/>
</dbReference>
<dbReference type="Pfam" id="PF15189">
    <property type="entry name" value="MEIOC"/>
    <property type="match status" value="1"/>
</dbReference>
<dbReference type="EMBL" id="JAOTOJ010000008">
    <property type="protein sequence ID" value="KAK9396007.1"/>
    <property type="molecule type" value="Genomic_DNA"/>
</dbReference>
<dbReference type="AlphaFoldDB" id="A0AAW1B271"/>
<evidence type="ECO:0000313" key="1">
    <source>
        <dbReference type="EMBL" id="KAK9396007.1"/>
    </source>
</evidence>
<comment type="caution">
    <text evidence="1">The sequence shown here is derived from an EMBL/GenBank/DDBJ whole genome shotgun (WGS) entry which is preliminary data.</text>
</comment>
<name>A0AAW1B271_CROAD</name>
<keyword evidence="2" id="KW-1185">Reference proteome</keyword>
<dbReference type="PANTHER" id="PTHR33861">
    <property type="entry name" value="PROTEIN CBG18333"/>
    <property type="match status" value="1"/>
</dbReference>
<dbReference type="Proteomes" id="UP001474421">
    <property type="component" value="Unassembled WGS sequence"/>
</dbReference>
<dbReference type="GO" id="GO:0005737">
    <property type="term" value="C:cytoplasm"/>
    <property type="evidence" value="ECO:0007669"/>
    <property type="project" value="TreeGrafter"/>
</dbReference>
<dbReference type="PANTHER" id="PTHR33861:SF4">
    <property type="entry name" value="MEIOSIS-SPECIFIC COILED-COIL DOMAIN-CONTAINING PROTEIN MEIOC"/>
    <property type="match status" value="1"/>
</dbReference>
<dbReference type="GO" id="GO:0048255">
    <property type="term" value="P:mRNA stabilization"/>
    <property type="evidence" value="ECO:0007669"/>
    <property type="project" value="TreeGrafter"/>
</dbReference>
<reference evidence="1 2" key="1">
    <citation type="journal article" date="2024" name="Proc. Natl. Acad. Sci. U.S.A.">
        <title>The genetic regulatory architecture and epigenomic basis for age-related changes in rattlesnake venom.</title>
        <authorList>
            <person name="Hogan M.P."/>
            <person name="Holding M.L."/>
            <person name="Nystrom G.S."/>
            <person name="Colston T.J."/>
            <person name="Bartlett D.A."/>
            <person name="Mason A.J."/>
            <person name="Ellsworth S.A."/>
            <person name="Rautsaw R.M."/>
            <person name="Lawrence K.C."/>
            <person name="Strickland J.L."/>
            <person name="He B."/>
            <person name="Fraser P."/>
            <person name="Margres M.J."/>
            <person name="Gilbert D.M."/>
            <person name="Gibbs H.L."/>
            <person name="Parkinson C.L."/>
            <person name="Rokyta D.R."/>
        </authorList>
    </citation>
    <scope>NUCLEOTIDE SEQUENCE [LARGE SCALE GENOMIC DNA]</scope>
    <source>
        <strain evidence="1">DRR0105</strain>
    </source>
</reference>
<protein>
    <submittedName>
        <fullName evidence="1">Uncharacterized protein</fullName>
    </submittedName>
</protein>
<accession>A0AAW1B271</accession>
<gene>
    <name evidence="1" type="ORF">NXF25_019368</name>
</gene>
<proteinExistence type="predicted"/>
<dbReference type="GO" id="GO:0007141">
    <property type="term" value="P:male meiosis I"/>
    <property type="evidence" value="ECO:0007669"/>
    <property type="project" value="TreeGrafter"/>
</dbReference>
<organism evidence="1 2">
    <name type="scientific">Crotalus adamanteus</name>
    <name type="common">Eastern diamondback rattlesnake</name>
    <dbReference type="NCBI Taxonomy" id="8729"/>
    <lineage>
        <taxon>Eukaryota</taxon>
        <taxon>Metazoa</taxon>
        <taxon>Chordata</taxon>
        <taxon>Craniata</taxon>
        <taxon>Vertebrata</taxon>
        <taxon>Euteleostomi</taxon>
        <taxon>Lepidosauria</taxon>
        <taxon>Squamata</taxon>
        <taxon>Bifurcata</taxon>
        <taxon>Unidentata</taxon>
        <taxon>Episquamata</taxon>
        <taxon>Toxicofera</taxon>
        <taxon>Serpentes</taxon>
        <taxon>Colubroidea</taxon>
        <taxon>Viperidae</taxon>
        <taxon>Crotalinae</taxon>
        <taxon>Crotalus</taxon>
    </lineage>
</organism>